<feature type="compositionally biased region" description="Basic and acidic residues" evidence="1">
    <location>
        <begin position="35"/>
        <end position="49"/>
    </location>
</feature>
<feature type="region of interest" description="Disordered" evidence="1">
    <location>
        <begin position="463"/>
        <end position="532"/>
    </location>
</feature>
<evidence type="ECO:0000313" key="2">
    <source>
        <dbReference type="EMBL" id="KAF2853603.1"/>
    </source>
</evidence>
<keyword evidence="3" id="KW-1185">Reference proteome</keyword>
<dbReference type="Gene3D" id="1.20.5.170">
    <property type="match status" value="1"/>
</dbReference>
<feature type="compositionally biased region" description="Low complexity" evidence="1">
    <location>
        <begin position="279"/>
        <end position="294"/>
    </location>
</feature>
<organism evidence="2 3">
    <name type="scientific">Plenodomus tracheiphilus IPT5</name>
    <dbReference type="NCBI Taxonomy" id="1408161"/>
    <lineage>
        <taxon>Eukaryota</taxon>
        <taxon>Fungi</taxon>
        <taxon>Dikarya</taxon>
        <taxon>Ascomycota</taxon>
        <taxon>Pezizomycotina</taxon>
        <taxon>Dothideomycetes</taxon>
        <taxon>Pleosporomycetidae</taxon>
        <taxon>Pleosporales</taxon>
        <taxon>Pleosporineae</taxon>
        <taxon>Leptosphaeriaceae</taxon>
        <taxon>Plenodomus</taxon>
    </lineage>
</organism>
<evidence type="ECO:0000256" key="1">
    <source>
        <dbReference type="SAM" id="MobiDB-lite"/>
    </source>
</evidence>
<evidence type="ECO:0000313" key="3">
    <source>
        <dbReference type="Proteomes" id="UP000799423"/>
    </source>
</evidence>
<feature type="region of interest" description="Disordered" evidence="1">
    <location>
        <begin position="129"/>
        <end position="159"/>
    </location>
</feature>
<accession>A0A6A7BE47</accession>
<dbReference type="PANTHER" id="PTHR40618:SF1">
    <property type="entry name" value="B-ZIP TRANSCRIPTION FACTOR (EUROFUNG)"/>
    <property type="match status" value="1"/>
</dbReference>
<feature type="compositionally biased region" description="Low complexity" evidence="1">
    <location>
        <begin position="505"/>
        <end position="522"/>
    </location>
</feature>
<feature type="compositionally biased region" description="Basic and acidic residues" evidence="1">
    <location>
        <begin position="144"/>
        <end position="155"/>
    </location>
</feature>
<feature type="region of interest" description="Disordered" evidence="1">
    <location>
        <begin position="266"/>
        <end position="298"/>
    </location>
</feature>
<dbReference type="Proteomes" id="UP000799423">
    <property type="component" value="Unassembled WGS sequence"/>
</dbReference>
<gene>
    <name evidence="2" type="ORF">T440DRAFT_312119</name>
</gene>
<dbReference type="InterPro" id="IPR046347">
    <property type="entry name" value="bZIP_sf"/>
</dbReference>
<protein>
    <recommendedName>
        <fullName evidence="4">BZIP domain-containing protein</fullName>
    </recommendedName>
</protein>
<dbReference type="EMBL" id="MU006295">
    <property type="protein sequence ID" value="KAF2853603.1"/>
    <property type="molecule type" value="Genomic_DNA"/>
</dbReference>
<evidence type="ECO:0008006" key="4">
    <source>
        <dbReference type="Google" id="ProtNLM"/>
    </source>
</evidence>
<reference evidence="2" key="1">
    <citation type="submission" date="2020-01" db="EMBL/GenBank/DDBJ databases">
        <authorList>
            <consortium name="DOE Joint Genome Institute"/>
            <person name="Haridas S."/>
            <person name="Albert R."/>
            <person name="Binder M."/>
            <person name="Bloem J."/>
            <person name="Labutti K."/>
            <person name="Salamov A."/>
            <person name="Andreopoulos B."/>
            <person name="Baker S.E."/>
            <person name="Barry K."/>
            <person name="Bills G."/>
            <person name="Bluhm B.H."/>
            <person name="Cannon C."/>
            <person name="Castanera R."/>
            <person name="Culley D.E."/>
            <person name="Daum C."/>
            <person name="Ezra D."/>
            <person name="Gonzalez J.B."/>
            <person name="Henrissat B."/>
            <person name="Kuo A."/>
            <person name="Liang C."/>
            <person name="Lipzen A."/>
            <person name="Lutzoni F."/>
            <person name="Magnuson J."/>
            <person name="Mondo S."/>
            <person name="Nolan M."/>
            <person name="Ohm R."/>
            <person name="Pangilinan J."/>
            <person name="Park H.-J."/>
            <person name="Ramirez L."/>
            <person name="Alfaro M."/>
            <person name="Sun H."/>
            <person name="Tritt A."/>
            <person name="Yoshinaga Y."/>
            <person name="Zwiers L.-H."/>
            <person name="Turgeon B.G."/>
            <person name="Goodwin S.B."/>
            <person name="Spatafora J.W."/>
            <person name="Crous P.W."/>
            <person name="Grigoriev I.V."/>
        </authorList>
    </citation>
    <scope>NUCLEOTIDE SEQUENCE</scope>
    <source>
        <strain evidence="2">IPT5</strain>
    </source>
</reference>
<feature type="region of interest" description="Disordered" evidence="1">
    <location>
        <begin position="1"/>
        <end position="50"/>
    </location>
</feature>
<name>A0A6A7BE47_9PLEO</name>
<dbReference type="OrthoDB" id="3555317at2759"/>
<dbReference type="CDD" id="cd14688">
    <property type="entry name" value="bZIP_YAP"/>
    <property type="match status" value="1"/>
</dbReference>
<sequence length="660" mass="72573">MTSSESEEHAPRKRTRTSNSAEDGSSGGKKARGRPRVDTQDATAADRRRTQIRLAQRAYRQRKETTIASLKNQSSQLHSIIEQMNKTFGRLNESALKSGLLQLNPELARKFKHVTETFCGLVKTASEGQYDGDEEQADAVDNAAEGHEERPRRTATETVSQPVGWGYSVPVASSQPNSLQQPHSSNFFAHVSNTFGQDVTTSSLVRHRQSTIGDILDQRNVSLPQQQSIISSSHSQQLPFGLLDLLSQQQASFQPSSSSPHLYSITVPTANGSPPIMRSATPPSQLSPSSSTPSGIRTYSFEETSFGRRLTRRSLEVGFQLLSTVNARPAALNRVFRLSLPFLTPDQIRTRFKLMLARGPDEDLDWWETPFIQVGGAGTHYPKRDDAGRIILHKNAWRIRLPGPLAEKVAQLEHVVDGRIESLDGVDLSGFEGEWFDAHDVQGYLEDKYACKLNPGSSFAECLVDDDDDDNSNNNKSAPDQNALPPHFGIETRRASHENGGPGLTNSSTNSSTSSASSSSANPPLHANSHDIRGTGNFGLDVNFTHEPTPTYRGGDIEKLGDYDISFDQTLGLDLAPGFDYGFSTDNGMDMSPTDLRIDVMHDNMASLPLVRQKRKKVITVDVSRLIDEIIKRGVCLGRSPGFRRKDVDVAVRTAAISTY</sequence>
<dbReference type="GO" id="GO:0003700">
    <property type="term" value="F:DNA-binding transcription factor activity"/>
    <property type="evidence" value="ECO:0007669"/>
    <property type="project" value="InterPro"/>
</dbReference>
<feature type="compositionally biased region" description="Basic and acidic residues" evidence="1">
    <location>
        <begin position="1"/>
        <end position="10"/>
    </location>
</feature>
<dbReference type="PANTHER" id="PTHR40618">
    <property type="entry name" value="B-ZIP TRANSCRIPTION FACTOR (EUROFUNG)-RELATED"/>
    <property type="match status" value="1"/>
</dbReference>
<dbReference type="AlphaFoldDB" id="A0A6A7BE47"/>
<dbReference type="SUPFAM" id="SSF57959">
    <property type="entry name" value="Leucine zipper domain"/>
    <property type="match status" value="1"/>
</dbReference>
<proteinExistence type="predicted"/>